<keyword evidence="2" id="KW-1185">Reference proteome</keyword>
<organism evidence="1 2">
    <name type="scientific">Tritrichomonas musculus</name>
    <dbReference type="NCBI Taxonomy" id="1915356"/>
    <lineage>
        <taxon>Eukaryota</taxon>
        <taxon>Metamonada</taxon>
        <taxon>Parabasalia</taxon>
        <taxon>Tritrichomonadida</taxon>
        <taxon>Tritrichomonadidae</taxon>
        <taxon>Tritrichomonas</taxon>
    </lineage>
</organism>
<evidence type="ECO:0000313" key="2">
    <source>
        <dbReference type="Proteomes" id="UP001470230"/>
    </source>
</evidence>
<dbReference type="Proteomes" id="UP001470230">
    <property type="component" value="Unassembled WGS sequence"/>
</dbReference>
<accession>A0ABR2J2D0</accession>
<name>A0ABR2J2D0_9EUKA</name>
<sequence length="82" mass="9429">MKAGSITKDITPIITWCEEEYKDLDELPFTDENNNPDTGTLILNGALDLSNMFRDLLKPCFKWLAEKVNELEAEFDKLPYCV</sequence>
<evidence type="ECO:0000313" key="1">
    <source>
        <dbReference type="EMBL" id="KAK8871989.1"/>
    </source>
</evidence>
<gene>
    <name evidence="1" type="ORF">M9Y10_007741</name>
</gene>
<protein>
    <submittedName>
        <fullName evidence="1">Uncharacterized protein</fullName>
    </submittedName>
</protein>
<dbReference type="EMBL" id="JAPFFF010000013">
    <property type="protein sequence ID" value="KAK8871989.1"/>
    <property type="molecule type" value="Genomic_DNA"/>
</dbReference>
<comment type="caution">
    <text evidence="1">The sequence shown here is derived from an EMBL/GenBank/DDBJ whole genome shotgun (WGS) entry which is preliminary data.</text>
</comment>
<reference evidence="1 2" key="1">
    <citation type="submission" date="2024-04" db="EMBL/GenBank/DDBJ databases">
        <title>Tritrichomonas musculus Genome.</title>
        <authorList>
            <person name="Alves-Ferreira E."/>
            <person name="Grigg M."/>
            <person name="Lorenzi H."/>
            <person name="Galac M."/>
        </authorList>
    </citation>
    <scope>NUCLEOTIDE SEQUENCE [LARGE SCALE GENOMIC DNA]</scope>
    <source>
        <strain evidence="1 2">EAF2021</strain>
    </source>
</reference>
<proteinExistence type="predicted"/>